<dbReference type="SUPFAM" id="SSF56176">
    <property type="entry name" value="FAD-binding/transporter-associated domain-like"/>
    <property type="match status" value="1"/>
</dbReference>
<evidence type="ECO:0000256" key="4">
    <source>
        <dbReference type="ARBA" id="ARBA00022644"/>
    </source>
</evidence>
<gene>
    <name evidence="7" type="ORF">E0485_21430</name>
</gene>
<keyword evidence="3" id="KW-0285">Flavoprotein</keyword>
<accession>A0A4R4E339</accession>
<reference evidence="7 8" key="1">
    <citation type="submission" date="2019-03" db="EMBL/GenBank/DDBJ databases">
        <authorList>
            <person name="Kim M.K.M."/>
        </authorList>
    </citation>
    <scope>NUCLEOTIDE SEQUENCE [LARGE SCALE GENOMIC DNA]</scope>
    <source>
        <strain evidence="7 8">18JY21-1</strain>
    </source>
</reference>
<dbReference type="InterPro" id="IPR010031">
    <property type="entry name" value="FAD_lactone_oxidase-like"/>
</dbReference>
<keyword evidence="8" id="KW-1185">Reference proteome</keyword>
<dbReference type="PANTHER" id="PTHR43762:SF1">
    <property type="entry name" value="D-ARABINONO-1,4-LACTONE OXIDASE"/>
    <property type="match status" value="1"/>
</dbReference>
<dbReference type="InterPro" id="IPR016171">
    <property type="entry name" value="Vanillyl_alc_oxidase_C-sub2"/>
</dbReference>
<dbReference type="GO" id="GO:0016020">
    <property type="term" value="C:membrane"/>
    <property type="evidence" value="ECO:0007669"/>
    <property type="project" value="InterPro"/>
</dbReference>
<dbReference type="OrthoDB" id="9800184at2"/>
<dbReference type="InterPro" id="IPR007173">
    <property type="entry name" value="ALO_C"/>
</dbReference>
<keyword evidence="5" id="KW-0560">Oxidoreductase</keyword>
<dbReference type="EMBL" id="SKFG01000034">
    <property type="protein sequence ID" value="TCZ73213.1"/>
    <property type="molecule type" value="Genomic_DNA"/>
</dbReference>
<dbReference type="Proteomes" id="UP000295418">
    <property type="component" value="Unassembled WGS sequence"/>
</dbReference>
<dbReference type="Gene3D" id="3.30.43.10">
    <property type="entry name" value="Uridine Diphospho-n-acetylenolpyruvylglucosamine Reductase, domain 2"/>
    <property type="match status" value="1"/>
</dbReference>
<dbReference type="InterPro" id="IPR006093">
    <property type="entry name" value="Oxy_OxRdtase_FAD_BS"/>
</dbReference>
<dbReference type="UniPathway" id="UPA00132"/>
<evidence type="ECO:0000313" key="7">
    <source>
        <dbReference type="EMBL" id="TCZ73213.1"/>
    </source>
</evidence>
<dbReference type="InterPro" id="IPR036318">
    <property type="entry name" value="FAD-bd_PCMH-like_sf"/>
</dbReference>
<dbReference type="Gene3D" id="3.30.465.10">
    <property type="match status" value="1"/>
</dbReference>
<comment type="pathway">
    <text evidence="1">Cofactor biosynthesis; L-ascorbate biosynthesis.</text>
</comment>
<dbReference type="InterPro" id="IPR006094">
    <property type="entry name" value="Oxid_FAD_bind_N"/>
</dbReference>
<evidence type="ECO:0000256" key="5">
    <source>
        <dbReference type="ARBA" id="ARBA00023002"/>
    </source>
</evidence>
<dbReference type="PROSITE" id="PS00862">
    <property type="entry name" value="OX2_COVAL_FAD"/>
    <property type="match status" value="1"/>
</dbReference>
<dbReference type="InterPro" id="IPR016167">
    <property type="entry name" value="FAD-bd_PCMH_sub1"/>
</dbReference>
<feature type="domain" description="FAD-binding PCMH-type" evidence="6">
    <location>
        <begin position="16"/>
        <end position="186"/>
    </location>
</feature>
<dbReference type="Pfam" id="PF01565">
    <property type="entry name" value="FAD_binding_4"/>
    <property type="match status" value="1"/>
</dbReference>
<dbReference type="GO" id="GO:0071949">
    <property type="term" value="F:FAD binding"/>
    <property type="evidence" value="ECO:0007669"/>
    <property type="project" value="InterPro"/>
</dbReference>
<dbReference type="InterPro" id="IPR016169">
    <property type="entry name" value="FAD-bd_PCMH_sub2"/>
</dbReference>
<sequence>MRQSSGMRWSNWSGSAVSTPERIVYPSSIEEISRLVHESNDQGKKVRIVGSGHSFTAIVPTDSILISLDEMQGIKHMNHYHSIAHVWAGTKLKLLGESLHALGYAQENLGDVNFQSIAGAVSTGTHGTGVKFGSVATQVVGITAVTADGSIVECDANHNSELFKAMQVSLGSLGIIAEVKLRVVPAWKMDFESRKVNFHDCMQQLDSLCASNRHFEFYIFPYSDHVQIKLMNQTDAEPDKSSFWNNFNKIVVENGAFKVMSEVSRLLPKSSRSISRLSGKLAPVMKQVGHSHSMFATPRLVKFNEMEYNIPAQHMQAALEEVRACIDKKQYAVHFPLECRYVKADDIWLSPAYGRDSAYIAAHMYKGMPHEQYFADLEQIFLKYDGRPHWGKLHTLKQKQLAERYPQWEAFHTFRKELDPKGTLLNKYLEGLFIG</sequence>
<dbReference type="NCBIfam" id="TIGR01679">
    <property type="entry name" value="bact_FAD_ox"/>
    <property type="match status" value="1"/>
</dbReference>
<name>A0A4R4E339_9BACL</name>
<evidence type="ECO:0000259" key="6">
    <source>
        <dbReference type="PROSITE" id="PS51387"/>
    </source>
</evidence>
<evidence type="ECO:0000313" key="8">
    <source>
        <dbReference type="Proteomes" id="UP000295418"/>
    </source>
</evidence>
<dbReference type="PANTHER" id="PTHR43762">
    <property type="entry name" value="L-GULONOLACTONE OXIDASE"/>
    <property type="match status" value="1"/>
</dbReference>
<dbReference type="Gene3D" id="3.30.70.2520">
    <property type="match status" value="1"/>
</dbReference>
<protein>
    <submittedName>
        <fullName evidence="7">FAD-binding protein</fullName>
    </submittedName>
</protein>
<dbReference type="PIRSF" id="PIRSF000136">
    <property type="entry name" value="LGO_GLO"/>
    <property type="match status" value="1"/>
</dbReference>
<dbReference type="GO" id="GO:0019853">
    <property type="term" value="P:L-ascorbic acid biosynthetic process"/>
    <property type="evidence" value="ECO:0007669"/>
    <property type="project" value="UniProtKB-UniPathway"/>
</dbReference>
<dbReference type="Gene3D" id="1.10.45.10">
    <property type="entry name" value="Vanillyl-alcohol Oxidase, Chain A, domain 4"/>
    <property type="match status" value="1"/>
</dbReference>
<dbReference type="PROSITE" id="PS51387">
    <property type="entry name" value="FAD_PCMH"/>
    <property type="match status" value="1"/>
</dbReference>
<organism evidence="7 8">
    <name type="scientific">Paenibacillus albiflavus</name>
    <dbReference type="NCBI Taxonomy" id="2545760"/>
    <lineage>
        <taxon>Bacteria</taxon>
        <taxon>Bacillati</taxon>
        <taxon>Bacillota</taxon>
        <taxon>Bacilli</taxon>
        <taxon>Bacillales</taxon>
        <taxon>Paenibacillaceae</taxon>
        <taxon>Paenibacillus</taxon>
    </lineage>
</organism>
<comment type="caution">
    <text evidence="7">The sequence shown here is derived from an EMBL/GenBank/DDBJ whole genome shotgun (WGS) entry which is preliminary data.</text>
</comment>
<comment type="similarity">
    <text evidence="2">Belongs to the oxygen-dependent FAD-linked oxidoreductase family.</text>
</comment>
<dbReference type="Pfam" id="PF04030">
    <property type="entry name" value="ALO"/>
    <property type="match status" value="1"/>
</dbReference>
<proteinExistence type="inferred from homology"/>
<dbReference type="InterPro" id="IPR016166">
    <property type="entry name" value="FAD-bd_PCMH"/>
</dbReference>
<evidence type="ECO:0000256" key="1">
    <source>
        <dbReference type="ARBA" id="ARBA00005147"/>
    </source>
</evidence>
<keyword evidence="4" id="KW-0060">Ascorbate biosynthesis</keyword>
<evidence type="ECO:0000256" key="3">
    <source>
        <dbReference type="ARBA" id="ARBA00022630"/>
    </source>
</evidence>
<dbReference type="AlphaFoldDB" id="A0A4R4E339"/>
<evidence type="ECO:0000256" key="2">
    <source>
        <dbReference type="ARBA" id="ARBA00005466"/>
    </source>
</evidence>
<dbReference type="GO" id="GO:0003885">
    <property type="term" value="F:D-arabinono-1,4-lactone oxidase activity"/>
    <property type="evidence" value="ECO:0007669"/>
    <property type="project" value="InterPro"/>
</dbReference>